<comment type="caution">
    <text evidence="6">The sequence shown here is derived from an EMBL/GenBank/DDBJ whole genome shotgun (WGS) entry which is preliminary data.</text>
</comment>
<dbReference type="InterPro" id="IPR029035">
    <property type="entry name" value="DHS-like_NAD/FAD-binding_dom"/>
</dbReference>
<evidence type="ECO:0000256" key="2">
    <source>
        <dbReference type="ARBA" id="ARBA00023027"/>
    </source>
</evidence>
<dbReference type="SUPFAM" id="SSF52467">
    <property type="entry name" value="DHS-like NAD/FAD-binding domain"/>
    <property type="match status" value="1"/>
</dbReference>
<dbReference type="InterPro" id="IPR026591">
    <property type="entry name" value="Sirtuin_cat_small_dom_sf"/>
</dbReference>
<comment type="catalytic activity">
    <reaction evidence="3">
        <text>N(6)-succinyl-L-lysyl-[protein] + NAD(+) + H2O = 2''-O-succinyl-ADP-D-ribose + nicotinamide + L-lysyl-[protein]</text>
        <dbReference type="Rhea" id="RHEA:47668"/>
        <dbReference type="Rhea" id="RHEA-COMP:9752"/>
        <dbReference type="Rhea" id="RHEA-COMP:11877"/>
        <dbReference type="ChEBI" id="CHEBI:15377"/>
        <dbReference type="ChEBI" id="CHEBI:17154"/>
        <dbReference type="ChEBI" id="CHEBI:29969"/>
        <dbReference type="ChEBI" id="CHEBI:57540"/>
        <dbReference type="ChEBI" id="CHEBI:87830"/>
        <dbReference type="ChEBI" id="CHEBI:87832"/>
    </reaction>
</comment>
<sequence length="228" mass="25785">MKKIVVLTGAGISAESGINTFRDADGLWEGHDVMEVASPMGWERNQELVLDFYNKRRRQLQTVDPNPAHKALKELEKNYEVHIITQNVDDLHERAGSKNVIHLHGELKKVRSTFDEDLVLDWEGDLVAGDFCEHQRQLRPHVVWFGEAVPMMEPAIQITMEADILLIIGTSMQVYPAAGLLHYAPEGIPVYFIDPKPAVKETRHLKIFSEKASTGVPKLVKELLQDSE</sequence>
<dbReference type="Pfam" id="PF02146">
    <property type="entry name" value="SIR2"/>
    <property type="match status" value="1"/>
</dbReference>
<dbReference type="InterPro" id="IPR027546">
    <property type="entry name" value="Sirtuin_class_III"/>
</dbReference>
<dbReference type="EMBL" id="JAPJDA010000001">
    <property type="protein sequence ID" value="MCX2836549.1"/>
    <property type="molecule type" value="Genomic_DNA"/>
</dbReference>
<dbReference type="InterPro" id="IPR026590">
    <property type="entry name" value="Ssirtuin_cat_dom"/>
</dbReference>
<comment type="domain">
    <text evidence="3">2 residues (Tyr-53 and Arg-56) present in a large hydrophobic pocket are probably involved in substrate specificity. They are important for desuccinylation activity, but dispensable for deacetylation activity.</text>
</comment>
<dbReference type="InterPro" id="IPR050134">
    <property type="entry name" value="NAD-dep_sirtuin_deacylases"/>
</dbReference>
<dbReference type="GO" id="GO:0036054">
    <property type="term" value="F:protein-malonyllysine demalonylase activity"/>
    <property type="evidence" value="ECO:0007669"/>
    <property type="project" value="InterPro"/>
</dbReference>
<evidence type="ECO:0000256" key="4">
    <source>
        <dbReference type="PROSITE-ProRule" id="PRU00236"/>
    </source>
</evidence>
<feature type="binding site" evidence="3">
    <location>
        <position position="53"/>
    </location>
    <ligand>
        <name>substrate</name>
    </ligand>
</feature>
<dbReference type="RefSeq" id="WP_266067729.1">
    <property type="nucleotide sequence ID" value="NZ_JAPJDA010000001.1"/>
</dbReference>
<proteinExistence type="inferred from homology"/>
<feature type="binding site" evidence="3">
    <location>
        <begin position="86"/>
        <end position="89"/>
    </location>
    <ligand>
        <name>NAD(+)</name>
        <dbReference type="ChEBI" id="CHEBI:57540"/>
    </ligand>
</feature>
<evidence type="ECO:0000256" key="1">
    <source>
        <dbReference type="ARBA" id="ARBA00022679"/>
    </source>
</evidence>
<dbReference type="HAMAP" id="MF_01121">
    <property type="entry name" value="Sirtuin_ClassIII"/>
    <property type="match status" value="1"/>
</dbReference>
<evidence type="ECO:0000256" key="3">
    <source>
        <dbReference type="HAMAP-Rule" id="MF_01121"/>
    </source>
</evidence>
<accession>A0A9X3CTT6</accession>
<dbReference type="InterPro" id="IPR003000">
    <property type="entry name" value="Sirtuin"/>
</dbReference>
<evidence type="ECO:0000313" key="7">
    <source>
        <dbReference type="Proteomes" id="UP001148482"/>
    </source>
</evidence>
<evidence type="ECO:0000313" key="6">
    <source>
        <dbReference type="EMBL" id="MCX2836549.1"/>
    </source>
</evidence>
<dbReference type="GO" id="GO:0036055">
    <property type="term" value="F:protein-succinyllysine desuccinylase activity"/>
    <property type="evidence" value="ECO:0007669"/>
    <property type="project" value="UniProtKB-UniRule"/>
</dbReference>
<protein>
    <recommendedName>
        <fullName evidence="3">NAD-dependent protein deacylase</fullName>
        <ecNumber evidence="3">2.3.1.286</ecNumber>
    </recommendedName>
    <alternativeName>
        <fullName evidence="3">Regulatory protein SIR2 homolog</fullName>
    </alternativeName>
</protein>
<dbReference type="Gene3D" id="3.30.1600.10">
    <property type="entry name" value="SIR2/SIRT2 'Small Domain"/>
    <property type="match status" value="1"/>
</dbReference>
<feature type="binding site" evidence="3">
    <location>
        <position position="56"/>
    </location>
    <ligand>
        <name>substrate</name>
    </ligand>
</feature>
<feature type="binding site" evidence="3">
    <location>
        <position position="212"/>
    </location>
    <ligand>
        <name>NAD(+)</name>
        <dbReference type="ChEBI" id="CHEBI:57540"/>
    </ligand>
</feature>
<dbReference type="GO" id="GO:0005737">
    <property type="term" value="C:cytoplasm"/>
    <property type="evidence" value="ECO:0007669"/>
    <property type="project" value="UniProtKB-SubCell"/>
</dbReference>
<dbReference type="PANTHER" id="PTHR11085">
    <property type="entry name" value="NAD-DEPENDENT PROTEIN DEACYLASE SIRTUIN-5, MITOCHONDRIAL-RELATED"/>
    <property type="match status" value="1"/>
</dbReference>
<dbReference type="AlphaFoldDB" id="A0A9X3CTT6"/>
<keyword evidence="1" id="KW-0808">Transferase</keyword>
<dbReference type="GO" id="GO:0070403">
    <property type="term" value="F:NAD+ binding"/>
    <property type="evidence" value="ECO:0007669"/>
    <property type="project" value="UniProtKB-UniRule"/>
</dbReference>
<dbReference type="GO" id="GO:0017136">
    <property type="term" value="F:histone deacetylase activity, NAD-dependent"/>
    <property type="evidence" value="ECO:0007669"/>
    <property type="project" value="TreeGrafter"/>
</dbReference>
<evidence type="ECO:0000259" key="5">
    <source>
        <dbReference type="PROSITE" id="PS50305"/>
    </source>
</evidence>
<dbReference type="Proteomes" id="UP001148482">
    <property type="component" value="Unassembled WGS sequence"/>
</dbReference>
<dbReference type="CDD" id="cd01412">
    <property type="entry name" value="SIRT5_Af1_CobB"/>
    <property type="match status" value="1"/>
</dbReference>
<dbReference type="PROSITE" id="PS50305">
    <property type="entry name" value="SIRTUIN"/>
    <property type="match status" value="1"/>
</dbReference>
<organism evidence="6 7">
    <name type="scientific">Salinimicrobium profundisediminis</name>
    <dbReference type="NCBI Taxonomy" id="2994553"/>
    <lineage>
        <taxon>Bacteria</taxon>
        <taxon>Pseudomonadati</taxon>
        <taxon>Bacteroidota</taxon>
        <taxon>Flavobacteriia</taxon>
        <taxon>Flavobacteriales</taxon>
        <taxon>Flavobacteriaceae</taxon>
        <taxon>Salinimicrobium</taxon>
    </lineage>
</organism>
<reference evidence="6" key="1">
    <citation type="submission" date="2022-11" db="EMBL/GenBank/DDBJ databases">
        <title>Salinimicrobium profundisediminis sp. nov., isolated from deep-sea sediment of the Mariana Trench.</title>
        <authorList>
            <person name="Fu H."/>
        </authorList>
    </citation>
    <scope>NUCLEOTIDE SEQUENCE</scope>
    <source>
        <strain evidence="6">MT39</strain>
    </source>
</reference>
<feature type="domain" description="Deacetylase sirtuin-type" evidence="5">
    <location>
        <begin position="1"/>
        <end position="226"/>
    </location>
</feature>
<keyword evidence="3" id="KW-0963">Cytoplasm</keyword>
<dbReference type="Gene3D" id="3.40.50.1220">
    <property type="entry name" value="TPP-binding domain"/>
    <property type="match status" value="1"/>
</dbReference>
<feature type="active site" description="Proton acceptor" evidence="3">
    <location>
        <position position="104"/>
    </location>
</feature>
<comment type="similarity">
    <text evidence="3">Belongs to the sirtuin family. Class III subfamily.</text>
</comment>
<feature type="binding site" evidence="3">
    <location>
        <begin position="169"/>
        <end position="171"/>
    </location>
    <ligand>
        <name>NAD(+)</name>
        <dbReference type="ChEBI" id="CHEBI:57540"/>
    </ligand>
</feature>
<gene>
    <name evidence="3" type="primary">cobB</name>
    <name evidence="6" type="ORF">OQ279_00170</name>
</gene>
<dbReference type="EC" id="2.3.1.286" evidence="3"/>
<dbReference type="PANTHER" id="PTHR11085:SF4">
    <property type="entry name" value="NAD-DEPENDENT PROTEIN DEACYLASE"/>
    <property type="match status" value="1"/>
</dbReference>
<comment type="function">
    <text evidence="3">NAD-dependent lysine deacetylase and desuccinylase that specifically removes acetyl and succinyl groups on target proteins. Modulates the activities of several proteins which are inactive in their acylated form.</text>
</comment>
<comment type="subcellular location">
    <subcellularLocation>
        <location evidence="3">Cytoplasm</location>
    </subcellularLocation>
</comment>
<comment type="catalytic activity">
    <reaction evidence="3">
        <text>N(6)-acetyl-L-lysyl-[protein] + NAD(+) + H2O = 2''-O-acetyl-ADP-D-ribose + nicotinamide + L-lysyl-[protein]</text>
        <dbReference type="Rhea" id="RHEA:43636"/>
        <dbReference type="Rhea" id="RHEA-COMP:9752"/>
        <dbReference type="Rhea" id="RHEA-COMP:10731"/>
        <dbReference type="ChEBI" id="CHEBI:15377"/>
        <dbReference type="ChEBI" id="CHEBI:17154"/>
        <dbReference type="ChEBI" id="CHEBI:29969"/>
        <dbReference type="ChEBI" id="CHEBI:57540"/>
        <dbReference type="ChEBI" id="CHEBI:61930"/>
        <dbReference type="ChEBI" id="CHEBI:83767"/>
        <dbReference type="EC" id="2.3.1.286"/>
    </reaction>
</comment>
<keyword evidence="7" id="KW-1185">Reference proteome</keyword>
<feature type="binding site" evidence="3">
    <location>
        <begin position="9"/>
        <end position="28"/>
    </location>
    <ligand>
        <name>NAD(+)</name>
        <dbReference type="ChEBI" id="CHEBI:57540"/>
    </ligand>
</feature>
<comment type="caution">
    <text evidence="3 4">Lacks conserved residue(s) required for the propagation of feature annotation.</text>
</comment>
<keyword evidence="2 3" id="KW-0520">NAD</keyword>
<name>A0A9X3CTT6_9FLAO</name>